<accession>A0ABR8GM09</accession>
<protein>
    <submittedName>
        <fullName evidence="1">Uncharacterized protein</fullName>
    </submittedName>
</protein>
<sequence>MNSPEIKVKKVELTPDGWTLNILSPRVATITSPTGVRKTTYFGFNSKEKAESFLIWITRKDKCTKAVIRPSERLNTPWEIKVWGTEESLIVKCALKDLQENATIAL</sequence>
<name>A0ABR8GM09_9CYAN</name>
<dbReference type="Proteomes" id="UP000660380">
    <property type="component" value="Unassembled WGS sequence"/>
</dbReference>
<keyword evidence="2" id="KW-1185">Reference proteome</keyword>
<gene>
    <name evidence="1" type="ORF">H6G81_06070</name>
</gene>
<evidence type="ECO:0000313" key="2">
    <source>
        <dbReference type="Proteomes" id="UP000660380"/>
    </source>
</evidence>
<proteinExistence type="predicted"/>
<evidence type="ECO:0000313" key="1">
    <source>
        <dbReference type="EMBL" id="MBD2604100.1"/>
    </source>
</evidence>
<organism evidence="1 2">
    <name type="scientific">Scytonema hofmannii FACHB-248</name>
    <dbReference type="NCBI Taxonomy" id="1842502"/>
    <lineage>
        <taxon>Bacteria</taxon>
        <taxon>Bacillati</taxon>
        <taxon>Cyanobacteriota</taxon>
        <taxon>Cyanophyceae</taxon>
        <taxon>Nostocales</taxon>
        <taxon>Scytonemataceae</taxon>
        <taxon>Scytonema</taxon>
    </lineage>
</organism>
<comment type="caution">
    <text evidence="1">The sequence shown here is derived from an EMBL/GenBank/DDBJ whole genome shotgun (WGS) entry which is preliminary data.</text>
</comment>
<dbReference type="EMBL" id="JACJTA010000008">
    <property type="protein sequence ID" value="MBD2604100.1"/>
    <property type="molecule type" value="Genomic_DNA"/>
</dbReference>
<dbReference type="RefSeq" id="WP_029631178.1">
    <property type="nucleotide sequence ID" value="NZ_JACJTA010000008.1"/>
</dbReference>
<reference evidence="1 2" key="1">
    <citation type="journal article" date="2020" name="ISME J.">
        <title>Comparative genomics reveals insights into cyanobacterial evolution and habitat adaptation.</title>
        <authorList>
            <person name="Chen M.Y."/>
            <person name="Teng W.K."/>
            <person name="Zhao L."/>
            <person name="Hu C.X."/>
            <person name="Zhou Y.K."/>
            <person name="Han B.P."/>
            <person name="Song L.R."/>
            <person name="Shu W.S."/>
        </authorList>
    </citation>
    <scope>NUCLEOTIDE SEQUENCE [LARGE SCALE GENOMIC DNA]</scope>
    <source>
        <strain evidence="1 2">FACHB-248</strain>
    </source>
</reference>